<dbReference type="AlphaFoldDB" id="A0A382BRU0"/>
<name>A0A382BRU0_9ZZZZ</name>
<protein>
    <submittedName>
        <fullName evidence="1">Uncharacterized protein</fullName>
    </submittedName>
</protein>
<reference evidence="1" key="1">
    <citation type="submission" date="2018-05" db="EMBL/GenBank/DDBJ databases">
        <authorList>
            <person name="Lanie J.A."/>
            <person name="Ng W.-L."/>
            <person name="Kazmierczak K.M."/>
            <person name="Andrzejewski T.M."/>
            <person name="Davidsen T.M."/>
            <person name="Wayne K.J."/>
            <person name="Tettelin H."/>
            <person name="Glass J.I."/>
            <person name="Rusch D."/>
            <person name="Podicherti R."/>
            <person name="Tsui H.-C.T."/>
            <person name="Winkler M.E."/>
        </authorList>
    </citation>
    <scope>NUCLEOTIDE SEQUENCE</scope>
</reference>
<gene>
    <name evidence="1" type="ORF">METZ01_LOCUS169006</name>
</gene>
<feature type="non-terminal residue" evidence="1">
    <location>
        <position position="1"/>
    </location>
</feature>
<proteinExistence type="predicted"/>
<evidence type="ECO:0000313" key="1">
    <source>
        <dbReference type="EMBL" id="SVB16152.1"/>
    </source>
</evidence>
<accession>A0A382BRU0</accession>
<sequence>VIEKKECIVCGSEVVVINCHYSCENCGFSENCHDMPHIIDENNKSN</sequence>
<organism evidence="1">
    <name type="scientific">marine metagenome</name>
    <dbReference type="NCBI Taxonomy" id="408172"/>
    <lineage>
        <taxon>unclassified sequences</taxon>
        <taxon>metagenomes</taxon>
        <taxon>ecological metagenomes</taxon>
    </lineage>
</organism>
<dbReference type="EMBL" id="UINC01030934">
    <property type="protein sequence ID" value="SVB16152.1"/>
    <property type="molecule type" value="Genomic_DNA"/>
</dbReference>